<dbReference type="AlphaFoldDB" id="A0AA39S6X6"/>
<dbReference type="EMBL" id="JAUESC010000380">
    <property type="protein sequence ID" value="KAK0592246.1"/>
    <property type="molecule type" value="Genomic_DNA"/>
</dbReference>
<sequence>MLVEVFDDKGALLEKDRTLVIKEKLMQLVQEGKKIRRENKKQRIYGNNLGKYDDGDNEEPNDDDDIDDVTLEYIFTSNLFLYTSVRAPSYEWGFVCFSRFAAVVHRSSDFNKSGVPRWGTEPEKGQRMRDQEQSEKAGGTDTDMLLNVGAAGDSQGVQVQRNSETLVNDGVFLAAKATGLGGFIDDRGEGNKEFTFESSAAGDGVSSQGAFDGLDQNIGAGLYSAAGTRMDGLEGIPTGFVGDGGGLYKVAVGVTSTTNSREGFGVDSDSFSGQIPVGRAMVEVGAVQVKGRWKRWAREAGVRTTGSSGTDSLNGKRGKAVCEKPQHLFIKGLYSSKCLRDTEDMVELVRNYPTEFKEYYIQMQAAKRSQAPLPSQQEPINWDTIVRMRMS</sequence>
<evidence type="ECO:0000256" key="1">
    <source>
        <dbReference type="SAM" id="MobiDB-lite"/>
    </source>
</evidence>
<feature type="region of interest" description="Disordered" evidence="1">
    <location>
        <begin position="111"/>
        <end position="142"/>
    </location>
</feature>
<comment type="caution">
    <text evidence="2">The sequence shown here is derived from an EMBL/GenBank/DDBJ whole genome shotgun (WGS) entry which is preliminary data.</text>
</comment>
<keyword evidence="3" id="KW-1185">Reference proteome</keyword>
<name>A0AA39S6X6_ACESA</name>
<evidence type="ECO:0000313" key="3">
    <source>
        <dbReference type="Proteomes" id="UP001168877"/>
    </source>
</evidence>
<organism evidence="2 3">
    <name type="scientific">Acer saccharum</name>
    <name type="common">Sugar maple</name>
    <dbReference type="NCBI Taxonomy" id="4024"/>
    <lineage>
        <taxon>Eukaryota</taxon>
        <taxon>Viridiplantae</taxon>
        <taxon>Streptophyta</taxon>
        <taxon>Embryophyta</taxon>
        <taxon>Tracheophyta</taxon>
        <taxon>Spermatophyta</taxon>
        <taxon>Magnoliopsida</taxon>
        <taxon>eudicotyledons</taxon>
        <taxon>Gunneridae</taxon>
        <taxon>Pentapetalae</taxon>
        <taxon>rosids</taxon>
        <taxon>malvids</taxon>
        <taxon>Sapindales</taxon>
        <taxon>Sapindaceae</taxon>
        <taxon>Hippocastanoideae</taxon>
        <taxon>Acereae</taxon>
        <taxon>Acer</taxon>
    </lineage>
</organism>
<protein>
    <submittedName>
        <fullName evidence="2">Uncharacterized protein</fullName>
    </submittedName>
</protein>
<reference evidence="2" key="2">
    <citation type="submission" date="2023-06" db="EMBL/GenBank/DDBJ databases">
        <authorList>
            <person name="Swenson N.G."/>
            <person name="Wegrzyn J.L."/>
            <person name="Mcevoy S.L."/>
        </authorList>
    </citation>
    <scope>NUCLEOTIDE SEQUENCE</scope>
    <source>
        <strain evidence="2">NS2018</strain>
        <tissue evidence="2">Leaf</tissue>
    </source>
</reference>
<gene>
    <name evidence="2" type="ORF">LWI29_015722</name>
</gene>
<dbReference type="Proteomes" id="UP001168877">
    <property type="component" value="Unassembled WGS sequence"/>
</dbReference>
<accession>A0AA39S6X6</accession>
<evidence type="ECO:0000313" key="2">
    <source>
        <dbReference type="EMBL" id="KAK0592246.1"/>
    </source>
</evidence>
<reference evidence="2" key="1">
    <citation type="journal article" date="2022" name="Plant J.">
        <title>Strategies of tolerance reflected in two North American maple genomes.</title>
        <authorList>
            <person name="McEvoy S.L."/>
            <person name="Sezen U.U."/>
            <person name="Trouern-Trend A."/>
            <person name="McMahon S.M."/>
            <person name="Schaberg P.G."/>
            <person name="Yang J."/>
            <person name="Wegrzyn J.L."/>
            <person name="Swenson N.G."/>
        </authorList>
    </citation>
    <scope>NUCLEOTIDE SEQUENCE</scope>
    <source>
        <strain evidence="2">NS2018</strain>
    </source>
</reference>
<proteinExistence type="predicted"/>
<feature type="compositionally biased region" description="Basic and acidic residues" evidence="1">
    <location>
        <begin position="120"/>
        <end position="135"/>
    </location>
</feature>